<protein>
    <submittedName>
        <fullName evidence="2">A-factor biosynthesis hotdog domain-containing protein</fullName>
    </submittedName>
</protein>
<evidence type="ECO:0000313" key="3">
    <source>
        <dbReference type="Proteomes" id="UP000182130"/>
    </source>
</evidence>
<dbReference type="InterPro" id="IPR005509">
    <property type="entry name" value="AfsA_hotdog_dom"/>
</dbReference>
<accession>A0A1G8SK17</accession>
<dbReference type="RefSeq" id="WP_074589354.1">
    <property type="nucleotide sequence ID" value="NZ_FNEI01000009.1"/>
</dbReference>
<sequence>MDGRITRTLVHKASEDAVLIGPARSIDGHHWEFEARLPRDPSAPDTAGIPTILGLELMRQTAIAYSHLQGGVPLEWALLMNELSFGWLRDIPGDTVGPFTGHVTVSTLAEDRRKGLVSGLELEAALLAEGAMLGTGRGRLSCLSPTAYRAIRRNAPAVDRTAGSSLRCGLADVGRRGNALRGALAWNWDDPLIFDHFSDHLPGMLLARGMLDAHLALTGSEAARLDITCKNFGEFNAPAEVSAVQTAAEETHVSISQLGRTLATGICRGLRPNSAAFPLLTLDSPHA</sequence>
<keyword evidence="3" id="KW-1185">Reference proteome</keyword>
<gene>
    <name evidence="2" type="ORF">SAMN05216555_10933</name>
</gene>
<organism evidence="2 3">
    <name type="scientific">Arthrobacter cupressi</name>
    <dbReference type="NCBI Taxonomy" id="1045773"/>
    <lineage>
        <taxon>Bacteria</taxon>
        <taxon>Bacillati</taxon>
        <taxon>Actinomycetota</taxon>
        <taxon>Actinomycetes</taxon>
        <taxon>Micrococcales</taxon>
        <taxon>Micrococcaceae</taxon>
        <taxon>Arthrobacter</taxon>
    </lineage>
</organism>
<reference evidence="3" key="1">
    <citation type="submission" date="2016-10" db="EMBL/GenBank/DDBJ databases">
        <authorList>
            <person name="Varghese N."/>
            <person name="Submissions S."/>
        </authorList>
    </citation>
    <scope>NUCLEOTIDE SEQUENCE [LARGE SCALE GENOMIC DNA]</scope>
    <source>
        <strain evidence="3">CGMCC 1.10783</strain>
    </source>
</reference>
<feature type="domain" description="A-factor biosynthesis hotdog" evidence="1">
    <location>
        <begin position="171"/>
        <end position="268"/>
    </location>
</feature>
<evidence type="ECO:0000259" key="1">
    <source>
        <dbReference type="Pfam" id="PF03756"/>
    </source>
</evidence>
<evidence type="ECO:0000313" key="2">
    <source>
        <dbReference type="EMBL" id="SDJ29085.1"/>
    </source>
</evidence>
<feature type="domain" description="A-factor biosynthesis hotdog" evidence="1">
    <location>
        <begin position="9"/>
        <end position="142"/>
    </location>
</feature>
<dbReference type="Proteomes" id="UP000182130">
    <property type="component" value="Unassembled WGS sequence"/>
</dbReference>
<name>A0A1G8SK17_9MICC</name>
<dbReference type="Pfam" id="PF03756">
    <property type="entry name" value="AfsA"/>
    <property type="match status" value="2"/>
</dbReference>
<dbReference type="OrthoDB" id="7838374at2"/>
<dbReference type="STRING" id="1045773.SAMN05216555_10933"/>
<dbReference type="EMBL" id="FNEI01000009">
    <property type="protein sequence ID" value="SDJ29085.1"/>
    <property type="molecule type" value="Genomic_DNA"/>
</dbReference>
<dbReference type="AlphaFoldDB" id="A0A1G8SK17"/>
<proteinExistence type="predicted"/>